<gene>
    <name evidence="2" type="ORF">EYF80_019316</name>
</gene>
<dbReference type="EMBL" id="SRLO01000163">
    <property type="protein sequence ID" value="TNN70439.1"/>
    <property type="molecule type" value="Genomic_DNA"/>
</dbReference>
<keyword evidence="3" id="KW-1185">Reference proteome</keyword>
<accession>A0A4Z2HX76</accession>
<evidence type="ECO:0000256" key="1">
    <source>
        <dbReference type="SAM" id="Phobius"/>
    </source>
</evidence>
<comment type="caution">
    <text evidence="2">The sequence shown here is derived from an EMBL/GenBank/DDBJ whole genome shotgun (WGS) entry which is preliminary data.</text>
</comment>
<dbReference type="Proteomes" id="UP000314294">
    <property type="component" value="Unassembled WGS sequence"/>
</dbReference>
<feature type="transmembrane region" description="Helical" evidence="1">
    <location>
        <begin position="147"/>
        <end position="174"/>
    </location>
</feature>
<proteinExistence type="predicted"/>
<keyword evidence="1" id="KW-0472">Membrane</keyword>
<keyword evidence="1" id="KW-1133">Transmembrane helix</keyword>
<name>A0A4Z2HX76_9TELE</name>
<evidence type="ECO:0000313" key="2">
    <source>
        <dbReference type="EMBL" id="TNN70439.1"/>
    </source>
</evidence>
<organism evidence="2 3">
    <name type="scientific">Liparis tanakae</name>
    <name type="common">Tanaka's snailfish</name>
    <dbReference type="NCBI Taxonomy" id="230148"/>
    <lineage>
        <taxon>Eukaryota</taxon>
        <taxon>Metazoa</taxon>
        <taxon>Chordata</taxon>
        <taxon>Craniata</taxon>
        <taxon>Vertebrata</taxon>
        <taxon>Euteleostomi</taxon>
        <taxon>Actinopterygii</taxon>
        <taxon>Neopterygii</taxon>
        <taxon>Teleostei</taxon>
        <taxon>Neoteleostei</taxon>
        <taxon>Acanthomorphata</taxon>
        <taxon>Eupercaria</taxon>
        <taxon>Perciformes</taxon>
        <taxon>Cottioidei</taxon>
        <taxon>Cottales</taxon>
        <taxon>Liparidae</taxon>
        <taxon>Liparis</taxon>
    </lineage>
</organism>
<dbReference type="AlphaFoldDB" id="A0A4Z2HX76"/>
<keyword evidence="1" id="KW-0812">Transmembrane</keyword>
<evidence type="ECO:0000313" key="3">
    <source>
        <dbReference type="Proteomes" id="UP000314294"/>
    </source>
</evidence>
<sequence length="254" mass="28236">MPDQTDTGQIGLSAREGKRDGWIEKGWEDVTREEMDGNVYISVYILLAALTGSTPRGKWILFDVHFEQKGVMVGGRGSMTAGPGFDDRLLPPDGAHGSALLGGSRILRETVAMGTFDLRCLIKVRSSCCYAQLHPHISTQSSQIHQLHYIIIIIIIVNIIIIIITSLGSILLLIGADNYKSPCRVQAPKTLRLHHYTRERLGYFVICVDGWSPSRLVERCDGGAWLVSHGRTRLLLNAALRIHKATLRIQLSER</sequence>
<reference evidence="2 3" key="1">
    <citation type="submission" date="2019-03" db="EMBL/GenBank/DDBJ databases">
        <title>First draft genome of Liparis tanakae, snailfish: a comprehensive survey of snailfish specific genes.</title>
        <authorList>
            <person name="Kim W."/>
            <person name="Song I."/>
            <person name="Jeong J.-H."/>
            <person name="Kim D."/>
            <person name="Kim S."/>
            <person name="Ryu S."/>
            <person name="Song J.Y."/>
            <person name="Lee S.K."/>
        </authorList>
    </citation>
    <scope>NUCLEOTIDE SEQUENCE [LARGE SCALE GENOMIC DNA]</scope>
    <source>
        <tissue evidence="2">Muscle</tissue>
    </source>
</reference>
<protein>
    <submittedName>
        <fullName evidence="2">Uncharacterized protein</fullName>
    </submittedName>
</protein>